<dbReference type="Pfam" id="PF01965">
    <property type="entry name" value="DJ-1_PfpI"/>
    <property type="match status" value="1"/>
</dbReference>
<dbReference type="InterPro" id="IPR009057">
    <property type="entry name" value="Homeodomain-like_sf"/>
</dbReference>
<dbReference type="SUPFAM" id="SSF46689">
    <property type="entry name" value="Homeodomain-like"/>
    <property type="match status" value="2"/>
</dbReference>
<dbReference type="InterPro" id="IPR002818">
    <property type="entry name" value="DJ-1/PfpI"/>
</dbReference>
<feature type="domain" description="HTH araC/xylS-type" evidence="3">
    <location>
        <begin position="214"/>
        <end position="312"/>
    </location>
</feature>
<accession>A0ABS4TGS0</accession>
<keyword evidence="2" id="KW-0804">Transcription</keyword>
<protein>
    <submittedName>
        <fullName evidence="4">Transcriptional regulator GlxA family with amidase domain</fullName>
    </submittedName>
</protein>
<dbReference type="Gene3D" id="1.10.10.60">
    <property type="entry name" value="Homeodomain-like"/>
    <property type="match status" value="1"/>
</dbReference>
<name>A0ABS4TGS0_9PSEU</name>
<evidence type="ECO:0000256" key="1">
    <source>
        <dbReference type="ARBA" id="ARBA00023015"/>
    </source>
</evidence>
<dbReference type="CDD" id="cd03137">
    <property type="entry name" value="GATase1_AraC_1"/>
    <property type="match status" value="1"/>
</dbReference>
<dbReference type="InterPro" id="IPR029062">
    <property type="entry name" value="Class_I_gatase-like"/>
</dbReference>
<comment type="caution">
    <text evidence="4">The sequence shown here is derived from an EMBL/GenBank/DDBJ whole genome shotgun (WGS) entry which is preliminary data.</text>
</comment>
<proteinExistence type="predicted"/>
<dbReference type="RefSeq" id="WP_209638964.1">
    <property type="nucleotide sequence ID" value="NZ_JAGINW010000001.1"/>
</dbReference>
<dbReference type="InterPro" id="IPR018060">
    <property type="entry name" value="HTH_AraC"/>
</dbReference>
<dbReference type="PANTHER" id="PTHR43130">
    <property type="entry name" value="ARAC-FAMILY TRANSCRIPTIONAL REGULATOR"/>
    <property type="match status" value="1"/>
</dbReference>
<evidence type="ECO:0000313" key="4">
    <source>
        <dbReference type="EMBL" id="MBP2323063.1"/>
    </source>
</evidence>
<gene>
    <name evidence="4" type="ORF">JOF56_003448</name>
</gene>
<keyword evidence="1" id="KW-0805">Transcription regulation</keyword>
<organism evidence="4 5">
    <name type="scientific">Kibdelosporangium banguiense</name>
    <dbReference type="NCBI Taxonomy" id="1365924"/>
    <lineage>
        <taxon>Bacteria</taxon>
        <taxon>Bacillati</taxon>
        <taxon>Actinomycetota</taxon>
        <taxon>Actinomycetes</taxon>
        <taxon>Pseudonocardiales</taxon>
        <taxon>Pseudonocardiaceae</taxon>
        <taxon>Kibdelosporangium</taxon>
    </lineage>
</organism>
<dbReference type="PROSITE" id="PS01124">
    <property type="entry name" value="HTH_ARAC_FAMILY_2"/>
    <property type="match status" value="1"/>
</dbReference>
<dbReference type="Proteomes" id="UP001519332">
    <property type="component" value="Unassembled WGS sequence"/>
</dbReference>
<dbReference type="PANTHER" id="PTHR43130:SF3">
    <property type="entry name" value="HTH-TYPE TRANSCRIPTIONAL REGULATOR RV1931C"/>
    <property type="match status" value="1"/>
</dbReference>
<dbReference type="EMBL" id="JAGINW010000001">
    <property type="protein sequence ID" value="MBP2323063.1"/>
    <property type="molecule type" value="Genomic_DNA"/>
</dbReference>
<dbReference type="Gene3D" id="3.40.50.880">
    <property type="match status" value="1"/>
</dbReference>
<evidence type="ECO:0000259" key="3">
    <source>
        <dbReference type="PROSITE" id="PS01124"/>
    </source>
</evidence>
<sequence>MLRTVAAVLVEDLAMFEFGVTCEVFGIDRTDEGVPAFDFRVCAEQPGVPLRTSIGVTLTPDHGLDALLDADLIAVPAANIRDEYPPAILQALRDASARGSILLSVCSGAFLLGAAGLLDGRQCTTHWRHAAQFAARFPDAKLDPDVLYVDDGDIVTSAGTAAGIDACLHLVRRELGSGPAAAIARRMVVPPQRDGGQRQFVELPIPECTGDSLEPVLTWMLENLATEHTVAALAGRARMSERTFARRFVGETGTTPLRWLSAQRVLHAQRLLEETTMSVEEIGRQSGFGSAALLRHHFHKAVGVGPTDYRRTFAARPKGRNSG</sequence>
<dbReference type="Pfam" id="PF12833">
    <property type="entry name" value="HTH_18"/>
    <property type="match status" value="1"/>
</dbReference>
<keyword evidence="5" id="KW-1185">Reference proteome</keyword>
<reference evidence="4 5" key="1">
    <citation type="submission" date="2021-03" db="EMBL/GenBank/DDBJ databases">
        <title>Sequencing the genomes of 1000 actinobacteria strains.</title>
        <authorList>
            <person name="Klenk H.-P."/>
        </authorList>
    </citation>
    <scope>NUCLEOTIDE SEQUENCE [LARGE SCALE GENOMIC DNA]</scope>
    <source>
        <strain evidence="4 5">DSM 46670</strain>
    </source>
</reference>
<dbReference type="InterPro" id="IPR052158">
    <property type="entry name" value="INH-QAR"/>
</dbReference>
<dbReference type="SMART" id="SM00342">
    <property type="entry name" value="HTH_ARAC"/>
    <property type="match status" value="1"/>
</dbReference>
<evidence type="ECO:0000256" key="2">
    <source>
        <dbReference type="ARBA" id="ARBA00023163"/>
    </source>
</evidence>
<evidence type="ECO:0000313" key="5">
    <source>
        <dbReference type="Proteomes" id="UP001519332"/>
    </source>
</evidence>
<dbReference type="SUPFAM" id="SSF52317">
    <property type="entry name" value="Class I glutamine amidotransferase-like"/>
    <property type="match status" value="1"/>
</dbReference>